<dbReference type="Pfam" id="PF02641">
    <property type="entry name" value="DUF190"/>
    <property type="match status" value="1"/>
</dbReference>
<reference evidence="2 3" key="1">
    <citation type="submission" date="2020-04" db="EMBL/GenBank/DDBJ databases">
        <title>Chryseobacterium sp. RJ-7-14 sp. nov., isolated from Jeju soil.</title>
        <authorList>
            <person name="Dahal R.H."/>
            <person name="Chaudhary D.K."/>
        </authorList>
    </citation>
    <scope>NUCLEOTIDE SEQUENCE [LARGE SCALE GENOMIC DNA]</scope>
    <source>
        <strain evidence="2 3">RJ-7-14</strain>
    </source>
</reference>
<accession>A0A7Y0A9P4</accession>
<comment type="caution">
    <text evidence="2">The sequence shown here is derived from an EMBL/GenBank/DDBJ whole genome shotgun (WGS) entry which is preliminary data.</text>
</comment>
<evidence type="ECO:0000256" key="1">
    <source>
        <dbReference type="ARBA" id="ARBA00010554"/>
    </source>
</evidence>
<sequence>MNAENLAIAKIYFRYGQSVVGQNFWRKLWNNNLGEYLLKKAKQNAIHQANIFTAKSGYLNNGSIQYNISEIPSSENPVCLELVDESSKIKAFLNENKEELQKVSLILLNDMIIELA</sequence>
<dbReference type="Proteomes" id="UP000552615">
    <property type="component" value="Unassembled WGS sequence"/>
</dbReference>
<dbReference type="RefSeq" id="WP_157761371.1">
    <property type="nucleotide sequence ID" value="NZ_JABBGF010000004.1"/>
</dbReference>
<dbReference type="InterPro" id="IPR003793">
    <property type="entry name" value="UPF0166"/>
</dbReference>
<evidence type="ECO:0000313" key="3">
    <source>
        <dbReference type="Proteomes" id="UP000552615"/>
    </source>
</evidence>
<dbReference type="SUPFAM" id="SSF54913">
    <property type="entry name" value="GlnB-like"/>
    <property type="match status" value="1"/>
</dbReference>
<proteinExistence type="inferred from homology"/>
<gene>
    <name evidence="2" type="ORF">HHL20_18250</name>
</gene>
<organism evidence="2 3">
    <name type="scientific">Chryseobacterium cheonjiense</name>
    <dbReference type="NCBI Taxonomy" id="2728845"/>
    <lineage>
        <taxon>Bacteria</taxon>
        <taxon>Pseudomonadati</taxon>
        <taxon>Bacteroidota</taxon>
        <taxon>Flavobacteriia</taxon>
        <taxon>Flavobacteriales</taxon>
        <taxon>Weeksellaceae</taxon>
        <taxon>Chryseobacterium group</taxon>
        <taxon>Chryseobacterium</taxon>
    </lineage>
</organism>
<dbReference type="AlphaFoldDB" id="A0A7Y0A9P4"/>
<name>A0A7Y0A9P4_9FLAO</name>
<dbReference type="EMBL" id="JABBGF010000004">
    <property type="protein sequence ID" value="NML59272.1"/>
    <property type="molecule type" value="Genomic_DNA"/>
</dbReference>
<dbReference type="InterPro" id="IPR015867">
    <property type="entry name" value="N-reg_PII/ATP_PRibTrfase_C"/>
</dbReference>
<comment type="similarity">
    <text evidence="1">Belongs to the UPF0166 family.</text>
</comment>
<protein>
    <submittedName>
        <fullName evidence="2">DUF190 domain-containing protein</fullName>
    </submittedName>
</protein>
<keyword evidence="3" id="KW-1185">Reference proteome</keyword>
<evidence type="ECO:0000313" key="2">
    <source>
        <dbReference type="EMBL" id="NML59272.1"/>
    </source>
</evidence>
<dbReference type="Gene3D" id="3.30.70.120">
    <property type="match status" value="1"/>
</dbReference>
<dbReference type="InterPro" id="IPR011322">
    <property type="entry name" value="N-reg_PII-like_a/b"/>
</dbReference>